<dbReference type="KEGG" id="pfn:HZ99_17465"/>
<feature type="transmembrane region" description="Helical" evidence="1">
    <location>
        <begin position="96"/>
        <end position="113"/>
    </location>
</feature>
<feature type="transmembrane region" description="Helical" evidence="1">
    <location>
        <begin position="191"/>
        <end position="209"/>
    </location>
</feature>
<keyword evidence="1" id="KW-1133">Transmembrane helix</keyword>
<sequence>MFKHLELNERVSSVLATVVITAFALLLCLGISTAPKYADFIVGYISWTADTKFQDQVVAPVFIAVLFCALLFFTSLMGRHKQQFGNDSALVFSNQLLWWSLPAITAIACMVLGTDLEPKVLYCSVFGVSFIALAATVCAVKKVSVDPRVFGLGALGILLLALVQLEVVLALGRAPAALTQGIELSRYAKPTYAIAIVGWILGMVYILWNPKGFARVAAWLLVAGQLGLSTFYLALYPARIQEPDGSISKYETTIWLKVLVIAMLVWGVIDVLRRLRRYTATGDIATLLSPIAFFGLLVGLKMGTTIFPNISADDYHFGESLLGWWSYLQGAVPYIDYVPAHGVIGDDLTQFLSFVFYDGSAGSIIHVGTLSIALLSFAAFLSLYYFSRSIGLAFAAIFFLTANIIWLFLIPFLCLWLNPSLRERPERWLLAWMITAPLVVLGIPPQGLLLAAASGVMAAYYAWHLWKAPQPRKLKSILIAGVALLVLAVVTPAGIMLLGAIRYVLENGPINQVAYGMPWELSWEGARKGFVFEVLRMSWIAIPLACLLLVHRWFQTPERRLDTLLPLLVVFLFALLLIPYSMGRVDPGGMSRPGLAASFGWAILLPVVCWGMLSARNKVLMVVLAASMSASLGFTPVSINNLVKSTTAVISTQGLGISDGAAAGLPNIGRSFVQPPHWDRLTRLSRVLADNVPAGETYLDLTSRNAQYFYLGYRPLLPVTAAYNMVSPAQQLRAIETLKQDLPTIALLEGMNIIHDGGGLALRNPYLYRFIVDHYDPVYVDGFILGRKKGSASAPVTSIEIPLMDFTDANWSHGINRTVAALYVSDPGMLAALTVGDQIQVNQSEIRRIREIRTAGQSVWLEGPALQVSDADPVSHPRLIDPRPEALAEYQTALLQRAFASPDLKKIPVAWGRSQSSLSNKMTLINNLNDVTPSLNQLVAHESSYRVDGDDPSMSFDVAALNLSGHDAGLLKFEFRCSGRATDPRMQVFWWGDGQQGPFEASSVRFNAEDGTLIVPLDASPRWLTLQHVKGIRIDLDNAGACSSFKVDNLALYQRQH</sequence>
<keyword evidence="1" id="KW-0472">Membrane</keyword>
<organism evidence="2 3">
    <name type="scientific">Pseudomonas fluorescens</name>
    <dbReference type="NCBI Taxonomy" id="294"/>
    <lineage>
        <taxon>Bacteria</taxon>
        <taxon>Pseudomonadati</taxon>
        <taxon>Pseudomonadota</taxon>
        <taxon>Gammaproteobacteria</taxon>
        <taxon>Pseudomonadales</taxon>
        <taxon>Pseudomonadaceae</taxon>
        <taxon>Pseudomonas</taxon>
    </lineage>
</organism>
<protein>
    <submittedName>
        <fullName evidence="2">Uncharacterized protein</fullName>
    </submittedName>
</protein>
<accession>A0A379IN49</accession>
<feature type="transmembrane region" description="Helical" evidence="1">
    <location>
        <begin position="284"/>
        <end position="304"/>
    </location>
</feature>
<dbReference type="OrthoDB" id="6859157at2"/>
<feature type="transmembrane region" description="Helical" evidence="1">
    <location>
        <begin position="620"/>
        <end position="639"/>
    </location>
</feature>
<feature type="transmembrane region" description="Helical" evidence="1">
    <location>
        <begin position="119"/>
        <end position="140"/>
    </location>
</feature>
<feature type="transmembrane region" description="Helical" evidence="1">
    <location>
        <begin position="478"/>
        <end position="501"/>
    </location>
</feature>
<name>A0A379IN49_PSEFL</name>
<feature type="transmembrane region" description="Helical" evidence="1">
    <location>
        <begin position="392"/>
        <end position="416"/>
    </location>
</feature>
<feature type="transmembrane region" description="Helical" evidence="1">
    <location>
        <begin position="563"/>
        <end position="582"/>
    </location>
</feature>
<evidence type="ECO:0000313" key="3">
    <source>
        <dbReference type="Proteomes" id="UP000255125"/>
    </source>
</evidence>
<feature type="transmembrane region" description="Helical" evidence="1">
    <location>
        <begin position="152"/>
        <end position="171"/>
    </location>
</feature>
<dbReference type="Proteomes" id="UP000255125">
    <property type="component" value="Unassembled WGS sequence"/>
</dbReference>
<feature type="transmembrane region" description="Helical" evidence="1">
    <location>
        <begin position="530"/>
        <end position="551"/>
    </location>
</feature>
<feature type="transmembrane region" description="Helical" evidence="1">
    <location>
        <begin position="216"/>
        <end position="234"/>
    </location>
</feature>
<dbReference type="EMBL" id="UGUS01000002">
    <property type="protein sequence ID" value="SUD35082.1"/>
    <property type="molecule type" value="Genomic_DNA"/>
</dbReference>
<gene>
    <name evidence="2" type="ORF">NCTC10392_05740</name>
</gene>
<dbReference type="AlphaFoldDB" id="A0A379IN49"/>
<evidence type="ECO:0000313" key="2">
    <source>
        <dbReference type="EMBL" id="SUD35082.1"/>
    </source>
</evidence>
<feature type="transmembrane region" description="Helical" evidence="1">
    <location>
        <begin position="254"/>
        <end position="272"/>
    </location>
</feature>
<feature type="transmembrane region" description="Helical" evidence="1">
    <location>
        <begin position="364"/>
        <end position="386"/>
    </location>
</feature>
<feature type="transmembrane region" description="Helical" evidence="1">
    <location>
        <begin position="12"/>
        <end position="37"/>
    </location>
</feature>
<reference evidence="2 3" key="1">
    <citation type="submission" date="2018-06" db="EMBL/GenBank/DDBJ databases">
        <authorList>
            <consortium name="Pathogen Informatics"/>
            <person name="Doyle S."/>
        </authorList>
    </citation>
    <scope>NUCLEOTIDE SEQUENCE [LARGE SCALE GENOMIC DNA]</scope>
    <source>
        <strain evidence="2 3">NCTC10392</strain>
    </source>
</reference>
<evidence type="ECO:0000256" key="1">
    <source>
        <dbReference type="SAM" id="Phobius"/>
    </source>
</evidence>
<proteinExistence type="predicted"/>
<feature type="transmembrane region" description="Helical" evidence="1">
    <location>
        <begin position="57"/>
        <end position="76"/>
    </location>
</feature>
<keyword evidence="1" id="KW-0812">Transmembrane</keyword>
<feature type="transmembrane region" description="Helical" evidence="1">
    <location>
        <begin position="594"/>
        <end position="613"/>
    </location>
</feature>
<feature type="transmembrane region" description="Helical" evidence="1">
    <location>
        <begin position="428"/>
        <end position="443"/>
    </location>
</feature>
<dbReference type="RefSeq" id="WP_038444632.1">
    <property type="nucleotide sequence ID" value="NZ_CP008896.1"/>
</dbReference>